<dbReference type="OrthoDB" id="9130074at2"/>
<evidence type="ECO:0000313" key="2">
    <source>
        <dbReference type="Proteomes" id="UP000005045"/>
    </source>
</evidence>
<protein>
    <submittedName>
        <fullName evidence="1">Uncharacterized protein</fullName>
    </submittedName>
</protein>
<dbReference type="Proteomes" id="UP000005045">
    <property type="component" value="Unassembled WGS sequence"/>
</dbReference>
<evidence type="ECO:0000313" key="1">
    <source>
        <dbReference type="EMBL" id="EDT08194.1"/>
    </source>
</evidence>
<dbReference type="RefSeq" id="WP_006051689.1">
    <property type="nucleotide sequence ID" value="NZ_ABLD01000020.1"/>
</dbReference>
<dbReference type="EMBL" id="ABLD01000020">
    <property type="protein sequence ID" value="EDT08194.1"/>
    <property type="molecule type" value="Genomic_DNA"/>
</dbReference>
<comment type="caution">
    <text evidence="1">The sequence shown here is derived from an EMBL/GenBank/DDBJ whole genome shotgun (WGS) entry which is preliminary data.</text>
</comment>
<keyword evidence="2" id="KW-1185">Reference proteome</keyword>
<accession>B1G6X4</accession>
<dbReference type="AlphaFoldDB" id="B1G6X4"/>
<name>B1G6X4_PARG4</name>
<sequence>MRKSLGAALLALGVTTLSHGFDGSGSDGRESGERGGQRILKVFDGQGKVVGPLVSYEPLGTVLNVNGAMIFAPIERVSINNGSQYSASQFEWAGNFSAYLTPDCSGSPLITPSVAPTSQLRPAQIVRQGVDATVYIAGDTYSARTPFMSFRSNGGCVSSSEPLDSWVAESSYSLTQHYPEPLTIHY</sequence>
<organism evidence="1 2">
    <name type="scientific">Paraburkholderia graminis (strain ATCC 700544 / DSM 17151 / LMG 18924 / NCIMB 13744 / C4D1M)</name>
    <dbReference type="NCBI Taxonomy" id="396598"/>
    <lineage>
        <taxon>Bacteria</taxon>
        <taxon>Pseudomonadati</taxon>
        <taxon>Pseudomonadota</taxon>
        <taxon>Betaproteobacteria</taxon>
        <taxon>Burkholderiales</taxon>
        <taxon>Burkholderiaceae</taxon>
        <taxon>Paraburkholderia</taxon>
    </lineage>
</organism>
<proteinExistence type="predicted"/>
<reference evidence="1 2" key="1">
    <citation type="submission" date="2008-03" db="EMBL/GenBank/DDBJ databases">
        <title>Sequencing of the draft genome and assembly of Burkholderia graminis C4D1M.</title>
        <authorList>
            <consortium name="US DOE Joint Genome Institute (JGI-PGF)"/>
            <person name="Copeland A."/>
            <person name="Lucas S."/>
            <person name="Lapidus A."/>
            <person name="Glavina del Rio T."/>
            <person name="Dalin E."/>
            <person name="Tice H."/>
            <person name="Bruce D."/>
            <person name="Goodwin L."/>
            <person name="Pitluck S."/>
            <person name="Larimer F."/>
            <person name="Land M.L."/>
            <person name="Hauser L."/>
            <person name="Tiedje J."/>
            <person name="Richardson P."/>
        </authorList>
    </citation>
    <scope>NUCLEOTIDE SEQUENCE [LARGE SCALE GENOMIC DNA]</scope>
    <source>
        <strain evidence="2">ATCC 700544 / DSM 17151 / LMG 18924 / NCIMB 13744 / C4D1M</strain>
    </source>
</reference>
<gene>
    <name evidence="1" type="ORF">BgramDRAFT_5120</name>
</gene>